<sequence length="132" mass="15119">MPNVAQVSFHQQVESGKCCSTRYQVYLNLLGRLNTEQISRFESQEDIDAVRSSQESDIQLIDDWLLSFSTDRFQKVAMIVADALMKSDEQRLLTNIPDIFFGMRVEALVENRLLQGEGDLCDMRLGEVRLAE</sequence>
<gene>
    <name evidence="2" type="ORF">GCM10008090_24690</name>
</gene>
<reference evidence="2" key="2">
    <citation type="submission" date="2020-09" db="EMBL/GenBank/DDBJ databases">
        <authorList>
            <person name="Sun Q."/>
            <person name="Kim S."/>
        </authorList>
    </citation>
    <scope>NUCLEOTIDE SEQUENCE</scope>
    <source>
        <strain evidence="2">KCTC 12711</strain>
    </source>
</reference>
<evidence type="ECO:0000313" key="2">
    <source>
        <dbReference type="EMBL" id="GHA13974.1"/>
    </source>
</evidence>
<evidence type="ECO:0000313" key="3">
    <source>
        <dbReference type="Proteomes" id="UP000614811"/>
    </source>
</evidence>
<comment type="caution">
    <text evidence="2">The sequence shown here is derived from an EMBL/GenBank/DDBJ whole genome shotgun (WGS) entry which is preliminary data.</text>
</comment>
<dbReference type="EMBL" id="BMXA01000004">
    <property type="protein sequence ID" value="GHA13974.1"/>
    <property type="molecule type" value="Genomic_DNA"/>
</dbReference>
<proteinExistence type="predicted"/>
<dbReference type="Proteomes" id="UP000614811">
    <property type="component" value="Unassembled WGS sequence"/>
</dbReference>
<name>A0A918RYE0_9GAMM</name>
<dbReference type="InterPro" id="IPR022123">
    <property type="entry name" value="DUF3658"/>
</dbReference>
<accession>A0A918RYE0</accession>
<keyword evidence="3" id="KW-1185">Reference proteome</keyword>
<evidence type="ECO:0000259" key="1">
    <source>
        <dbReference type="Pfam" id="PF12395"/>
    </source>
</evidence>
<organism evidence="2 3">
    <name type="scientific">Arenicella chitinivorans</name>
    <dbReference type="NCBI Taxonomy" id="1329800"/>
    <lineage>
        <taxon>Bacteria</taxon>
        <taxon>Pseudomonadati</taxon>
        <taxon>Pseudomonadota</taxon>
        <taxon>Gammaproteobacteria</taxon>
        <taxon>Arenicellales</taxon>
        <taxon>Arenicellaceae</taxon>
        <taxon>Arenicella</taxon>
    </lineage>
</organism>
<reference evidence="2" key="1">
    <citation type="journal article" date="2014" name="Int. J. Syst. Evol. Microbiol.">
        <title>Complete genome sequence of Corynebacterium casei LMG S-19264T (=DSM 44701T), isolated from a smear-ripened cheese.</title>
        <authorList>
            <consortium name="US DOE Joint Genome Institute (JGI-PGF)"/>
            <person name="Walter F."/>
            <person name="Albersmeier A."/>
            <person name="Kalinowski J."/>
            <person name="Ruckert C."/>
        </authorList>
    </citation>
    <scope>NUCLEOTIDE SEQUENCE</scope>
    <source>
        <strain evidence="2">KCTC 12711</strain>
    </source>
</reference>
<protein>
    <recommendedName>
        <fullName evidence="1">DUF3658 domain-containing protein</fullName>
    </recommendedName>
</protein>
<feature type="domain" description="DUF3658" evidence="1">
    <location>
        <begin position="55"/>
        <end position="124"/>
    </location>
</feature>
<dbReference type="Pfam" id="PF12395">
    <property type="entry name" value="DUF3658"/>
    <property type="match status" value="1"/>
</dbReference>
<dbReference type="AlphaFoldDB" id="A0A918RYE0"/>